<proteinExistence type="predicted"/>
<dbReference type="EMBL" id="FODV01000011">
    <property type="protein sequence ID" value="SEP03245.1"/>
    <property type="molecule type" value="Genomic_DNA"/>
</dbReference>
<dbReference type="InterPro" id="IPR011047">
    <property type="entry name" value="Quinoprotein_ADH-like_sf"/>
</dbReference>
<evidence type="ECO:0000256" key="1">
    <source>
        <dbReference type="SAM" id="MobiDB-lite"/>
    </source>
</evidence>
<dbReference type="InterPro" id="IPR015943">
    <property type="entry name" value="WD40/YVTN_repeat-like_dom_sf"/>
</dbReference>
<gene>
    <name evidence="3" type="ORF">SAMN04487948_11178</name>
</gene>
<evidence type="ECO:0000313" key="4">
    <source>
        <dbReference type="Proteomes" id="UP000199126"/>
    </source>
</evidence>
<dbReference type="AlphaFoldDB" id="A0A1H8UJ81"/>
<dbReference type="OrthoDB" id="8638at2157"/>
<dbReference type="SUPFAM" id="SSF50998">
    <property type="entry name" value="Quinoprotein alcohol dehydrogenase-like"/>
    <property type="match status" value="1"/>
</dbReference>
<sequence length="155" mass="16648">MRRRALLATIATDGSVAITGCSTTRQSCGPPKETFDRSGDRWPIAGYGPTNTAYVPAGPSSGERQWQTDREAGNGPRLNGLFSTPLVGDGAEYVSIRQLDRHELDSPGYLVALDDETGELHWRVELPSLASGDPALAGETILVGDGRGDTTRRHR</sequence>
<reference evidence="4" key="1">
    <citation type="submission" date="2016-10" db="EMBL/GenBank/DDBJ databases">
        <authorList>
            <person name="Varghese N."/>
            <person name="Submissions S."/>
        </authorList>
    </citation>
    <scope>NUCLEOTIDE SEQUENCE [LARGE SCALE GENOMIC DNA]</scope>
    <source>
        <strain evidence="4">CGMCC 1.10121</strain>
    </source>
</reference>
<evidence type="ECO:0000313" key="3">
    <source>
        <dbReference type="EMBL" id="SEP03245.1"/>
    </source>
</evidence>
<feature type="domain" description="Pyrrolo-quinoline quinone repeat" evidence="2">
    <location>
        <begin position="59"/>
        <end position="146"/>
    </location>
</feature>
<keyword evidence="4" id="KW-1185">Reference proteome</keyword>
<dbReference type="Proteomes" id="UP000199126">
    <property type="component" value="Unassembled WGS sequence"/>
</dbReference>
<accession>A0A1H8UJ81</accession>
<organism evidence="3 4">
    <name type="scientific">Halogranum amylolyticum</name>
    <dbReference type="NCBI Taxonomy" id="660520"/>
    <lineage>
        <taxon>Archaea</taxon>
        <taxon>Methanobacteriati</taxon>
        <taxon>Methanobacteriota</taxon>
        <taxon>Stenosarchaea group</taxon>
        <taxon>Halobacteria</taxon>
        <taxon>Halobacteriales</taxon>
        <taxon>Haloferacaceae</taxon>
    </lineage>
</organism>
<name>A0A1H8UJ81_9EURY</name>
<dbReference type="Pfam" id="PF13360">
    <property type="entry name" value="PQQ_2"/>
    <property type="match status" value="1"/>
</dbReference>
<dbReference type="InterPro" id="IPR002372">
    <property type="entry name" value="PQQ_rpt_dom"/>
</dbReference>
<evidence type="ECO:0000259" key="2">
    <source>
        <dbReference type="Pfam" id="PF13360"/>
    </source>
</evidence>
<feature type="region of interest" description="Disordered" evidence="1">
    <location>
        <begin position="48"/>
        <end position="81"/>
    </location>
</feature>
<dbReference type="RefSeq" id="WP_089826253.1">
    <property type="nucleotide sequence ID" value="NZ_FODV01000011.1"/>
</dbReference>
<dbReference type="Gene3D" id="2.130.10.10">
    <property type="entry name" value="YVTN repeat-like/Quinoprotein amine dehydrogenase"/>
    <property type="match status" value="1"/>
</dbReference>
<protein>
    <submittedName>
        <fullName evidence="3">PQQ-like domain-containing protein</fullName>
    </submittedName>
</protein>